<dbReference type="InterPro" id="IPR021109">
    <property type="entry name" value="Peptidase_aspartic_dom_sf"/>
</dbReference>
<name>A0A6L2PJ05_COPFO</name>
<dbReference type="Gene3D" id="2.40.70.10">
    <property type="entry name" value="Acid Proteases"/>
    <property type="match status" value="1"/>
</dbReference>
<keyword evidence="2" id="KW-1185">Reference proteome</keyword>
<dbReference type="GO" id="GO:0004190">
    <property type="term" value="F:aspartic-type endopeptidase activity"/>
    <property type="evidence" value="ECO:0007669"/>
    <property type="project" value="InterPro"/>
</dbReference>
<protein>
    <submittedName>
        <fullName evidence="1">Uncharacterized protein</fullName>
    </submittedName>
</protein>
<proteinExistence type="predicted"/>
<sequence>CIDHLKSRYAREDLLIQLYVRELLSLILQQTNGEDLDLATLYDKVSGHLRALETLGVTKKHAAFILPMVESALPRQVLKTWQRTGAHDNKMEDELGNLLIFLQKEVESDQRIKIASTTFSMKEPEQKIETMSPSTAQCLTSTSNKKDFKKSCIWCDKDNHTSLKCYKLNELTINERKDVLTKKKACTICLRKGHNYKICRAYNIRCLICGKRHSTTICYGQNLLPKTMEATKEITTTTASSTHSWNSKNYTTLLQTAVIQIEYKGKKLPIRALFDSGSQRSYIRKQIIEELNIPEADEQILTHSLFG</sequence>
<reference evidence="2" key="1">
    <citation type="submission" date="2020-01" db="EMBL/GenBank/DDBJ databases">
        <title>Draft genome sequence of the Termite Coptotermes fromosanus.</title>
        <authorList>
            <person name="Itakura S."/>
            <person name="Yosikawa Y."/>
            <person name="Umezawa K."/>
        </authorList>
    </citation>
    <scope>NUCLEOTIDE SEQUENCE [LARGE SCALE GENOMIC DNA]</scope>
</reference>
<evidence type="ECO:0000313" key="1">
    <source>
        <dbReference type="EMBL" id="GFG32571.1"/>
    </source>
</evidence>
<dbReference type="Proteomes" id="UP000502823">
    <property type="component" value="Unassembled WGS sequence"/>
</dbReference>
<feature type="non-terminal residue" evidence="1">
    <location>
        <position position="1"/>
    </location>
</feature>
<dbReference type="PANTHER" id="PTHR47331">
    <property type="entry name" value="PHD-TYPE DOMAIN-CONTAINING PROTEIN"/>
    <property type="match status" value="1"/>
</dbReference>
<dbReference type="GO" id="GO:0006508">
    <property type="term" value="P:proteolysis"/>
    <property type="evidence" value="ECO:0007669"/>
    <property type="project" value="InterPro"/>
</dbReference>
<dbReference type="InParanoid" id="A0A6L2PJ05"/>
<dbReference type="AlphaFoldDB" id="A0A6L2PJ05"/>
<gene>
    <name evidence="1" type="ORF">Cfor_09641</name>
</gene>
<evidence type="ECO:0000313" key="2">
    <source>
        <dbReference type="Proteomes" id="UP000502823"/>
    </source>
</evidence>
<dbReference type="PANTHER" id="PTHR47331:SF5">
    <property type="entry name" value="RIBONUCLEASE H"/>
    <property type="match status" value="1"/>
</dbReference>
<dbReference type="InterPro" id="IPR001969">
    <property type="entry name" value="Aspartic_peptidase_AS"/>
</dbReference>
<comment type="caution">
    <text evidence="1">The sequence shown here is derived from an EMBL/GenBank/DDBJ whole genome shotgun (WGS) entry which is preliminary data.</text>
</comment>
<dbReference type="PROSITE" id="PS00141">
    <property type="entry name" value="ASP_PROTEASE"/>
    <property type="match status" value="1"/>
</dbReference>
<organism evidence="1 2">
    <name type="scientific">Coptotermes formosanus</name>
    <name type="common">Formosan subterranean termite</name>
    <dbReference type="NCBI Taxonomy" id="36987"/>
    <lineage>
        <taxon>Eukaryota</taxon>
        <taxon>Metazoa</taxon>
        <taxon>Ecdysozoa</taxon>
        <taxon>Arthropoda</taxon>
        <taxon>Hexapoda</taxon>
        <taxon>Insecta</taxon>
        <taxon>Pterygota</taxon>
        <taxon>Neoptera</taxon>
        <taxon>Polyneoptera</taxon>
        <taxon>Dictyoptera</taxon>
        <taxon>Blattodea</taxon>
        <taxon>Blattoidea</taxon>
        <taxon>Termitoidae</taxon>
        <taxon>Rhinotermitidae</taxon>
        <taxon>Coptotermes</taxon>
    </lineage>
</organism>
<feature type="non-terminal residue" evidence="1">
    <location>
        <position position="307"/>
    </location>
</feature>
<dbReference type="OrthoDB" id="5967017at2759"/>
<dbReference type="EMBL" id="BLKM01004852">
    <property type="protein sequence ID" value="GFG32571.1"/>
    <property type="molecule type" value="Genomic_DNA"/>
</dbReference>
<accession>A0A6L2PJ05</accession>